<feature type="domain" description="ABC transmembrane type-1" evidence="9">
    <location>
        <begin position="29"/>
        <end position="229"/>
    </location>
</feature>
<sequence>MNYQWNWASFNDLSPDGVHTYLQTMQIGACWTVALAVSAYAIALLLGSIIGVMRTVDSKIARTIAATYVELFRNVPLLVQMFLWYFVLPELLPRSLGTAIKQIQQPCGQFFPALLCLGFYGTARIAETLRSGIRSLRAGQRQAALALGLSGFQAYRFVILPQAFRVVVPPLTSELMATIKYSSVAMTIGLLELTGAARSMQEFSFHTFEAFSAATLIYFAINSVVVYGLMLVERRLAAPSAGSRKVSSASPLSQVEQS</sequence>
<keyword evidence="6 8" id="KW-1133">Transmembrane helix</keyword>
<dbReference type="KEGG" id="pspw:BJG93_29735"/>
<dbReference type="PANTHER" id="PTHR30614:SF42">
    <property type="entry name" value="GLUTAMATE_ASPARTATE IMPORT PERMEASE PROTEIN GLTJ"/>
    <property type="match status" value="1"/>
</dbReference>
<evidence type="ECO:0000256" key="3">
    <source>
        <dbReference type="ARBA" id="ARBA00022448"/>
    </source>
</evidence>
<comment type="subcellular location">
    <subcellularLocation>
        <location evidence="1">Cell inner membrane</location>
        <topology evidence="1">Multi-pass membrane protein</topology>
    </subcellularLocation>
    <subcellularLocation>
        <location evidence="8">Cell membrane</location>
        <topology evidence="8">Multi-pass membrane protein</topology>
    </subcellularLocation>
</comment>
<dbReference type="EMBL" id="CP017563">
    <property type="protein sequence ID" value="APA89664.1"/>
    <property type="molecule type" value="Genomic_DNA"/>
</dbReference>
<evidence type="ECO:0000256" key="7">
    <source>
        <dbReference type="ARBA" id="ARBA00023136"/>
    </source>
</evidence>
<dbReference type="SUPFAM" id="SSF161098">
    <property type="entry name" value="MetI-like"/>
    <property type="match status" value="1"/>
</dbReference>
<evidence type="ECO:0000259" key="9">
    <source>
        <dbReference type="PROSITE" id="PS50928"/>
    </source>
</evidence>
<comment type="similarity">
    <text evidence="2">Belongs to the binding-protein-dependent transport system permease family. HisMQ subfamily.</text>
</comment>
<feature type="transmembrane region" description="Helical" evidence="8">
    <location>
        <begin position="31"/>
        <end position="53"/>
    </location>
</feature>
<dbReference type="Gene3D" id="1.10.3720.10">
    <property type="entry name" value="MetI-like"/>
    <property type="match status" value="1"/>
</dbReference>
<organism evidence="10 11">
    <name type="scientific">Paraburkholderia sprentiae WSM5005</name>
    <dbReference type="NCBI Taxonomy" id="754502"/>
    <lineage>
        <taxon>Bacteria</taxon>
        <taxon>Pseudomonadati</taxon>
        <taxon>Pseudomonadota</taxon>
        <taxon>Betaproteobacteria</taxon>
        <taxon>Burkholderiales</taxon>
        <taxon>Burkholderiaceae</taxon>
        <taxon>Paraburkholderia</taxon>
    </lineage>
</organism>
<evidence type="ECO:0000256" key="8">
    <source>
        <dbReference type="RuleBase" id="RU363032"/>
    </source>
</evidence>
<dbReference type="InterPro" id="IPR035906">
    <property type="entry name" value="MetI-like_sf"/>
</dbReference>
<keyword evidence="7 8" id="KW-0472">Membrane</keyword>
<evidence type="ECO:0000313" key="10">
    <source>
        <dbReference type="EMBL" id="APA89664.1"/>
    </source>
</evidence>
<dbReference type="OrthoDB" id="6534575at2"/>
<feature type="transmembrane region" description="Helical" evidence="8">
    <location>
        <begin position="210"/>
        <end position="232"/>
    </location>
</feature>
<dbReference type="InterPro" id="IPR043429">
    <property type="entry name" value="ArtM/GltK/GlnP/TcyL/YhdX-like"/>
</dbReference>
<protein>
    <submittedName>
        <fullName evidence="10">Amino acid ABC transporter permease</fullName>
    </submittedName>
</protein>
<proteinExistence type="inferred from homology"/>
<accession>A0A1I9YTW7</accession>
<keyword evidence="5 8" id="KW-0812">Transmembrane</keyword>
<dbReference type="InterPro" id="IPR010065">
    <property type="entry name" value="AA_ABC_transptr_permease_3TM"/>
</dbReference>
<evidence type="ECO:0000256" key="4">
    <source>
        <dbReference type="ARBA" id="ARBA00022475"/>
    </source>
</evidence>
<feature type="transmembrane region" description="Helical" evidence="8">
    <location>
        <begin position="65"/>
        <end position="87"/>
    </location>
</feature>
<evidence type="ECO:0000256" key="5">
    <source>
        <dbReference type="ARBA" id="ARBA00022692"/>
    </source>
</evidence>
<dbReference type="CDD" id="cd06261">
    <property type="entry name" value="TM_PBP2"/>
    <property type="match status" value="1"/>
</dbReference>
<keyword evidence="3 8" id="KW-0813">Transport</keyword>
<dbReference type="InterPro" id="IPR000515">
    <property type="entry name" value="MetI-like"/>
</dbReference>
<reference evidence="10" key="2">
    <citation type="submission" date="2021-06" db="EMBL/GenBank/DDBJ databases">
        <authorList>
            <person name="Rogers T.H."/>
            <person name="Ramsay J.P."/>
            <person name="Wang P."/>
            <person name="Terpolilli J."/>
        </authorList>
    </citation>
    <scope>NUCLEOTIDE SEQUENCE [LARGE SCALE GENOMIC DNA]</scope>
    <source>
        <strain evidence="10">WSM5005</strain>
        <plasmid evidence="10">pl1WSM5005</plasmid>
    </source>
</reference>
<keyword evidence="10" id="KW-0614">Plasmid</keyword>
<evidence type="ECO:0000313" key="11">
    <source>
        <dbReference type="Proteomes" id="UP000179860"/>
    </source>
</evidence>
<dbReference type="AlphaFoldDB" id="A0A1I9YTW7"/>
<dbReference type="Pfam" id="PF00528">
    <property type="entry name" value="BPD_transp_1"/>
    <property type="match status" value="1"/>
</dbReference>
<dbReference type="NCBIfam" id="TIGR01726">
    <property type="entry name" value="HEQRo_perm_3TM"/>
    <property type="match status" value="1"/>
</dbReference>
<dbReference type="GO" id="GO:0006865">
    <property type="term" value="P:amino acid transport"/>
    <property type="evidence" value="ECO:0007669"/>
    <property type="project" value="TreeGrafter"/>
</dbReference>
<dbReference type="RefSeq" id="WP_027194240.1">
    <property type="nucleotide sequence ID" value="NZ_CP017563.2"/>
</dbReference>
<geneLocation type="plasmid" evidence="10 11">
    <name>pl1WSM5005</name>
</geneLocation>
<evidence type="ECO:0000256" key="6">
    <source>
        <dbReference type="ARBA" id="ARBA00022989"/>
    </source>
</evidence>
<gene>
    <name evidence="10" type="ORF">BJG93_29735</name>
</gene>
<dbReference type="GO" id="GO:0043190">
    <property type="term" value="C:ATP-binding cassette (ABC) transporter complex"/>
    <property type="evidence" value="ECO:0007669"/>
    <property type="project" value="InterPro"/>
</dbReference>
<dbReference type="PANTHER" id="PTHR30614">
    <property type="entry name" value="MEMBRANE COMPONENT OF AMINO ACID ABC TRANSPORTER"/>
    <property type="match status" value="1"/>
</dbReference>
<keyword evidence="11" id="KW-1185">Reference proteome</keyword>
<dbReference type="PROSITE" id="PS50928">
    <property type="entry name" value="ABC_TM1"/>
    <property type="match status" value="1"/>
</dbReference>
<keyword evidence="4" id="KW-1003">Cell membrane</keyword>
<dbReference type="Proteomes" id="UP000179860">
    <property type="component" value="Plasmid pl1WSM5005"/>
</dbReference>
<evidence type="ECO:0000256" key="2">
    <source>
        <dbReference type="ARBA" id="ARBA00010072"/>
    </source>
</evidence>
<name>A0A1I9YTW7_9BURK</name>
<evidence type="ECO:0000256" key="1">
    <source>
        <dbReference type="ARBA" id="ARBA00004429"/>
    </source>
</evidence>
<dbReference type="GO" id="GO:0022857">
    <property type="term" value="F:transmembrane transporter activity"/>
    <property type="evidence" value="ECO:0007669"/>
    <property type="project" value="InterPro"/>
</dbReference>
<reference evidence="10" key="1">
    <citation type="submission" date="2016-09" db="EMBL/GenBank/DDBJ databases">
        <title>The Complete Genome of Burkholderia sprentiae wsm5005.</title>
        <authorList>
            <person name="De Meyer S."/>
            <person name="Wang P."/>
            <person name="Terpolilli J."/>
        </authorList>
    </citation>
    <scope>NUCLEOTIDE SEQUENCE [LARGE SCALE GENOMIC DNA]</scope>
    <source>
        <strain evidence="10">WSM5005</strain>
        <plasmid evidence="10">pl1WSM5005</plasmid>
    </source>
</reference>